<dbReference type="Pfam" id="PF05016">
    <property type="entry name" value="ParE_toxin"/>
    <property type="match status" value="1"/>
</dbReference>
<dbReference type="RefSeq" id="WP_091253690.1">
    <property type="nucleotide sequence ID" value="NZ_FNDB01000001.1"/>
</dbReference>
<name>A0A1G7VPI0_9FLAO</name>
<evidence type="ECO:0000313" key="3">
    <source>
        <dbReference type="Proteomes" id="UP000199274"/>
    </source>
</evidence>
<organism evidence="2 3">
    <name type="scientific">Flavobacterium omnivorum</name>
    <dbReference type="NCBI Taxonomy" id="178355"/>
    <lineage>
        <taxon>Bacteria</taxon>
        <taxon>Pseudomonadati</taxon>
        <taxon>Bacteroidota</taxon>
        <taxon>Flavobacteriia</taxon>
        <taxon>Flavobacteriales</taxon>
        <taxon>Flavobacteriaceae</taxon>
        <taxon>Flavobacterium</taxon>
    </lineage>
</organism>
<dbReference type="Gene3D" id="3.30.2310.20">
    <property type="entry name" value="RelE-like"/>
    <property type="match status" value="1"/>
</dbReference>
<proteinExistence type="predicted"/>
<evidence type="ECO:0000313" key="2">
    <source>
        <dbReference type="EMBL" id="SDG61491.1"/>
    </source>
</evidence>
<keyword evidence="1" id="KW-1277">Toxin-antitoxin system</keyword>
<gene>
    <name evidence="2" type="ORF">SAMN04488062_10193</name>
</gene>
<accession>A0A1G7VPI0</accession>
<dbReference type="EMBL" id="FNDB01000001">
    <property type="protein sequence ID" value="SDG61491.1"/>
    <property type="molecule type" value="Genomic_DNA"/>
</dbReference>
<sequence>MRFQIKIDIDAFNDIQETVEWYEMHLKGLGLRYKTETKKQINSLQNDPYLFSIKYNEIRCRKIKKFPFLIHYTIDDSLNIITILAVFHTSRNPEIWKKNSEII</sequence>
<evidence type="ECO:0000256" key="1">
    <source>
        <dbReference type="ARBA" id="ARBA00022649"/>
    </source>
</evidence>
<protein>
    <submittedName>
        <fullName evidence="2">ParE toxin of type II toxin-antitoxin system, parDE</fullName>
    </submittedName>
</protein>
<dbReference type="OrthoDB" id="595476at2"/>
<dbReference type="STRING" id="178355.SAMN04488062_10193"/>
<dbReference type="Proteomes" id="UP000199274">
    <property type="component" value="Unassembled WGS sequence"/>
</dbReference>
<reference evidence="3" key="1">
    <citation type="submission" date="2016-10" db="EMBL/GenBank/DDBJ databases">
        <authorList>
            <person name="Varghese N."/>
            <person name="Submissions S."/>
        </authorList>
    </citation>
    <scope>NUCLEOTIDE SEQUENCE [LARGE SCALE GENOMIC DNA]</scope>
    <source>
        <strain evidence="3">CGMCC 1.2747</strain>
    </source>
</reference>
<dbReference type="InterPro" id="IPR007712">
    <property type="entry name" value="RelE/ParE_toxin"/>
</dbReference>
<dbReference type="InterPro" id="IPR035093">
    <property type="entry name" value="RelE/ParE_toxin_dom_sf"/>
</dbReference>
<keyword evidence="3" id="KW-1185">Reference proteome</keyword>
<dbReference type="AlphaFoldDB" id="A0A1G7VPI0"/>